<organism evidence="1 2">
    <name type="scientific">Crateriforma conspicua</name>
    <dbReference type="NCBI Taxonomy" id="2527996"/>
    <lineage>
        <taxon>Bacteria</taxon>
        <taxon>Pseudomonadati</taxon>
        <taxon>Planctomycetota</taxon>
        <taxon>Planctomycetia</taxon>
        <taxon>Planctomycetales</taxon>
        <taxon>Planctomycetaceae</taxon>
        <taxon>Crateriforma</taxon>
    </lineage>
</organism>
<comment type="caution">
    <text evidence="1">The sequence shown here is derived from an EMBL/GenBank/DDBJ whole genome shotgun (WGS) entry which is preliminary data.</text>
</comment>
<dbReference type="EMBL" id="SJPZ01000001">
    <property type="protein sequence ID" value="TWU64780.1"/>
    <property type="molecule type" value="Genomic_DNA"/>
</dbReference>
<evidence type="ECO:0000313" key="1">
    <source>
        <dbReference type="EMBL" id="TWU64780.1"/>
    </source>
</evidence>
<dbReference type="PROSITE" id="PS51257">
    <property type="entry name" value="PROKAR_LIPOPROTEIN"/>
    <property type="match status" value="1"/>
</dbReference>
<dbReference type="Proteomes" id="UP000316476">
    <property type="component" value="Unassembled WGS sequence"/>
</dbReference>
<accession>A0A5C6FTJ2</accession>
<dbReference type="OrthoDB" id="291789at2"/>
<dbReference type="RefSeq" id="WP_146410398.1">
    <property type="nucleotide sequence ID" value="NZ_SJPZ01000001.1"/>
</dbReference>
<reference evidence="1 2" key="1">
    <citation type="submission" date="2019-02" db="EMBL/GenBank/DDBJ databases">
        <title>Deep-cultivation of Planctomycetes and their phenomic and genomic characterization uncovers novel biology.</title>
        <authorList>
            <person name="Wiegand S."/>
            <person name="Jogler M."/>
            <person name="Boedeker C."/>
            <person name="Pinto D."/>
            <person name="Vollmers J."/>
            <person name="Rivas-Marin E."/>
            <person name="Kohn T."/>
            <person name="Peeters S.H."/>
            <person name="Heuer A."/>
            <person name="Rast P."/>
            <person name="Oberbeckmann S."/>
            <person name="Bunk B."/>
            <person name="Jeske O."/>
            <person name="Meyerdierks A."/>
            <person name="Storesund J.E."/>
            <person name="Kallscheuer N."/>
            <person name="Luecker S."/>
            <person name="Lage O.M."/>
            <person name="Pohl T."/>
            <person name="Merkel B.J."/>
            <person name="Hornburger P."/>
            <person name="Mueller R.-W."/>
            <person name="Bruemmer F."/>
            <person name="Labrenz M."/>
            <person name="Spormann A.M."/>
            <person name="Op Den Camp H."/>
            <person name="Overmann J."/>
            <person name="Amann R."/>
            <person name="Jetten M.S.M."/>
            <person name="Mascher T."/>
            <person name="Medema M.H."/>
            <person name="Devos D.P."/>
            <person name="Kaster A.-K."/>
            <person name="Ovreas L."/>
            <person name="Rohde M."/>
            <person name="Galperin M.Y."/>
            <person name="Jogler C."/>
        </authorList>
    </citation>
    <scope>NUCLEOTIDE SEQUENCE [LARGE SCALE GENOMIC DNA]</scope>
    <source>
        <strain evidence="1 2">V7</strain>
    </source>
</reference>
<evidence type="ECO:0000313" key="2">
    <source>
        <dbReference type="Proteomes" id="UP000316476"/>
    </source>
</evidence>
<protein>
    <submittedName>
        <fullName evidence="1">Uncharacterized protein</fullName>
    </submittedName>
</protein>
<gene>
    <name evidence="1" type="ORF">V7x_03240</name>
</gene>
<dbReference type="AlphaFoldDB" id="A0A5C6FTJ2"/>
<proteinExistence type="predicted"/>
<sequence>MSLRSPICFLSSQIRATAARGLLLAGALVLACGGGLASAGNPGGLGHAAKHHLHHDSADRYAAKKYVVGYRHVGCGYRPWGGYAYGVSSPYRSGLINSYANVLHGRADVIRSLGVANLNHAQAQTQWEVARSAAMQNGIDALLARQERQQINRESRFGRVYERAMARKAAAAMVPQIPGGWQLPDGWELTGHWADAATEPAADANGIGPDAMGLSPQQLDPISGRLNWPALLQHDHFAKARRPLDELFARRAVEGWIEDRHLPSLRDWVAKIGQEVDRLDVPEPIRSEAHRFLAGLVDAAHTPRQPINDPAGMLDLIADSR</sequence>
<name>A0A5C6FTJ2_9PLAN</name>